<comment type="caution">
    <text evidence="2">The sequence shown here is derived from an EMBL/GenBank/DDBJ whole genome shotgun (WGS) entry which is preliminary data.</text>
</comment>
<evidence type="ECO:0000313" key="2">
    <source>
        <dbReference type="EMBL" id="MCC2211892.1"/>
    </source>
</evidence>
<proteinExistence type="predicted"/>
<name>A0AAE3E1N5_9FIRM</name>
<feature type="transmembrane region" description="Helical" evidence="1">
    <location>
        <begin position="12"/>
        <end position="38"/>
    </location>
</feature>
<accession>A0AAE3E1N5</accession>
<keyword evidence="1" id="KW-0472">Membrane</keyword>
<dbReference type="RefSeq" id="WP_308457247.1">
    <property type="nucleotide sequence ID" value="NZ_JAJEQM010000042.1"/>
</dbReference>
<dbReference type="InterPro" id="IPR025469">
    <property type="entry name" value="DUF4320"/>
</dbReference>
<dbReference type="EMBL" id="JAJEQM010000042">
    <property type="protein sequence ID" value="MCC2211892.1"/>
    <property type="molecule type" value="Genomic_DNA"/>
</dbReference>
<evidence type="ECO:0000256" key="1">
    <source>
        <dbReference type="SAM" id="Phobius"/>
    </source>
</evidence>
<sequence>MAKNFAKKKKGSIAIWQIFEIILFAALVYTFITLWPVFLQKQNVDYIAKTMVRAVETNGRIDSSITDLQHELENDFGVELDDVRWTTQYVPGTNKIQIKSKFELTVTDHATIRIMNPTFGDPLDINVPMSKTLVGVSQVFWK</sequence>
<keyword evidence="3" id="KW-1185">Reference proteome</keyword>
<evidence type="ECO:0000313" key="3">
    <source>
        <dbReference type="Proteomes" id="UP001198242"/>
    </source>
</evidence>
<gene>
    <name evidence="2" type="ORF">LKE05_13995</name>
</gene>
<dbReference type="AlphaFoldDB" id="A0AAE3E1N5"/>
<dbReference type="Proteomes" id="UP001198242">
    <property type="component" value="Unassembled WGS sequence"/>
</dbReference>
<organism evidence="2 3">
    <name type="scientific">Hominilimicola fabiformis</name>
    <dbReference type="NCBI Taxonomy" id="2885356"/>
    <lineage>
        <taxon>Bacteria</taxon>
        <taxon>Bacillati</taxon>
        <taxon>Bacillota</taxon>
        <taxon>Clostridia</taxon>
        <taxon>Eubacteriales</taxon>
        <taxon>Oscillospiraceae</taxon>
        <taxon>Hominilimicola</taxon>
    </lineage>
</organism>
<dbReference type="Pfam" id="PF14208">
    <property type="entry name" value="DUF4320"/>
    <property type="match status" value="1"/>
</dbReference>
<reference evidence="2 3" key="1">
    <citation type="submission" date="2021-10" db="EMBL/GenBank/DDBJ databases">
        <title>Anaerobic single-cell dispensing facilitates the cultivation of human gut bacteria.</title>
        <authorList>
            <person name="Afrizal A."/>
        </authorList>
    </citation>
    <scope>NUCLEOTIDE SEQUENCE [LARGE SCALE GENOMIC DNA]</scope>
    <source>
        <strain evidence="2 3">CLA-AA-H232</strain>
    </source>
</reference>
<keyword evidence="1" id="KW-1133">Transmembrane helix</keyword>
<keyword evidence="1" id="KW-0812">Transmembrane</keyword>
<protein>
    <submittedName>
        <fullName evidence="2">DUF4320 family protein</fullName>
    </submittedName>
</protein>